<evidence type="ECO:0000313" key="7">
    <source>
        <dbReference type="EMBL" id="MBP0440073.1"/>
    </source>
</evidence>
<dbReference type="InterPro" id="IPR037185">
    <property type="entry name" value="EmrE-like"/>
</dbReference>
<organism evidence="7 8">
    <name type="scientific">Tianweitania sediminis</name>
    <dbReference type="NCBI Taxonomy" id="1502156"/>
    <lineage>
        <taxon>Bacteria</taxon>
        <taxon>Pseudomonadati</taxon>
        <taxon>Pseudomonadota</taxon>
        <taxon>Alphaproteobacteria</taxon>
        <taxon>Hyphomicrobiales</taxon>
        <taxon>Phyllobacteriaceae</taxon>
        <taxon>Tianweitania</taxon>
    </lineage>
</organism>
<feature type="transmembrane region" description="Helical" evidence="5">
    <location>
        <begin position="176"/>
        <end position="197"/>
    </location>
</feature>
<feature type="transmembrane region" description="Helical" evidence="5">
    <location>
        <begin position="36"/>
        <end position="54"/>
    </location>
</feature>
<dbReference type="InterPro" id="IPR050638">
    <property type="entry name" value="AA-Vitamin_Transporters"/>
</dbReference>
<feature type="transmembrane region" description="Helical" evidence="5">
    <location>
        <begin position="143"/>
        <end position="164"/>
    </location>
</feature>
<evidence type="ECO:0000256" key="1">
    <source>
        <dbReference type="ARBA" id="ARBA00004141"/>
    </source>
</evidence>
<dbReference type="PANTHER" id="PTHR32322">
    <property type="entry name" value="INNER MEMBRANE TRANSPORTER"/>
    <property type="match status" value="1"/>
</dbReference>
<evidence type="ECO:0000256" key="5">
    <source>
        <dbReference type="SAM" id="Phobius"/>
    </source>
</evidence>
<gene>
    <name evidence="7" type="ORF">J5Y06_15555</name>
</gene>
<dbReference type="EMBL" id="JAGIYY010000005">
    <property type="protein sequence ID" value="MBP0440073.1"/>
    <property type="molecule type" value="Genomic_DNA"/>
</dbReference>
<name>A0A8J7UJH6_9HYPH</name>
<dbReference type="PANTHER" id="PTHR32322:SF9">
    <property type="entry name" value="AMINO-ACID METABOLITE EFFLUX PUMP-RELATED"/>
    <property type="match status" value="1"/>
</dbReference>
<dbReference type="RefSeq" id="WP_209336109.1">
    <property type="nucleotide sequence ID" value="NZ_JAGIYY010000005.1"/>
</dbReference>
<comment type="subcellular location">
    <subcellularLocation>
        <location evidence="1">Membrane</location>
        <topology evidence="1">Multi-pass membrane protein</topology>
    </subcellularLocation>
</comment>
<protein>
    <submittedName>
        <fullName evidence="7">EamA family transporter</fullName>
    </submittedName>
</protein>
<dbReference type="Pfam" id="PF00892">
    <property type="entry name" value="EamA"/>
    <property type="match status" value="2"/>
</dbReference>
<dbReference type="InterPro" id="IPR000620">
    <property type="entry name" value="EamA_dom"/>
</dbReference>
<comment type="caution">
    <text evidence="7">The sequence shown here is derived from an EMBL/GenBank/DDBJ whole genome shotgun (WGS) entry which is preliminary data.</text>
</comment>
<feature type="transmembrane region" description="Helical" evidence="5">
    <location>
        <begin position="61"/>
        <end position="81"/>
    </location>
</feature>
<feature type="transmembrane region" description="Helical" evidence="5">
    <location>
        <begin position="118"/>
        <end position="137"/>
    </location>
</feature>
<feature type="domain" description="EamA" evidence="6">
    <location>
        <begin position="146"/>
        <end position="283"/>
    </location>
</feature>
<feature type="transmembrane region" description="Helical" evidence="5">
    <location>
        <begin position="209"/>
        <end position="231"/>
    </location>
</feature>
<keyword evidence="3 5" id="KW-1133">Transmembrane helix</keyword>
<feature type="transmembrane region" description="Helical" evidence="5">
    <location>
        <begin position="7"/>
        <end position="30"/>
    </location>
</feature>
<evidence type="ECO:0000259" key="6">
    <source>
        <dbReference type="Pfam" id="PF00892"/>
    </source>
</evidence>
<evidence type="ECO:0000256" key="3">
    <source>
        <dbReference type="ARBA" id="ARBA00022989"/>
    </source>
</evidence>
<keyword evidence="8" id="KW-1185">Reference proteome</keyword>
<dbReference type="Gene3D" id="1.10.3730.20">
    <property type="match status" value="1"/>
</dbReference>
<evidence type="ECO:0000256" key="4">
    <source>
        <dbReference type="ARBA" id="ARBA00023136"/>
    </source>
</evidence>
<dbReference type="GO" id="GO:0016020">
    <property type="term" value="C:membrane"/>
    <property type="evidence" value="ECO:0007669"/>
    <property type="project" value="UniProtKB-SubCell"/>
</dbReference>
<proteinExistence type="predicted"/>
<feature type="transmembrane region" description="Helical" evidence="5">
    <location>
        <begin position="243"/>
        <end position="263"/>
    </location>
</feature>
<dbReference type="Proteomes" id="UP000666240">
    <property type="component" value="Unassembled WGS sequence"/>
</dbReference>
<dbReference type="SUPFAM" id="SSF103481">
    <property type="entry name" value="Multidrug resistance efflux transporter EmrE"/>
    <property type="match status" value="2"/>
</dbReference>
<feature type="transmembrane region" description="Helical" evidence="5">
    <location>
        <begin position="269"/>
        <end position="287"/>
    </location>
</feature>
<keyword evidence="2 5" id="KW-0812">Transmembrane</keyword>
<keyword evidence="4 5" id="KW-0472">Membrane</keyword>
<evidence type="ECO:0000313" key="8">
    <source>
        <dbReference type="Proteomes" id="UP000666240"/>
    </source>
</evidence>
<accession>A0A8J7UJH6</accession>
<sequence>MNSRLSSLLSLTLPVVVIWGLNFAVIRVGVAHVGPFTLAALRFATASLPLLWFVERPPVPLPFLLSYGLLFGVAQFTFLFIGMTWGLASGIASLLLQLQAVFTPLLALLLLKENFTRYTASALGLSLAGLAVIISSAEGDHGGIAAVLLGVSAALCWAMSNVVVRFGVRKGYSYKPLSLVVWASFVAVGPFVVLAWASGEDPGLSWEASGSAVLAGLYLGILGTIVAYVLWVRALSLFDAGTVAPFSLLIPILGLAAGALIFGERLTTSEIAGSLMIVAGVIIHIAGTTRSRSL</sequence>
<feature type="transmembrane region" description="Helical" evidence="5">
    <location>
        <begin position="87"/>
        <end position="111"/>
    </location>
</feature>
<evidence type="ECO:0000256" key="2">
    <source>
        <dbReference type="ARBA" id="ARBA00022692"/>
    </source>
</evidence>
<reference evidence="7" key="1">
    <citation type="submission" date="2021-03" db="EMBL/GenBank/DDBJ databases">
        <title>Genome sequencing and assembly of Tianweitania sediminis.</title>
        <authorList>
            <person name="Chhetri G."/>
        </authorList>
    </citation>
    <scope>NUCLEOTIDE SEQUENCE</scope>
    <source>
        <strain evidence="7">Z8</strain>
    </source>
</reference>
<feature type="domain" description="EamA" evidence="6">
    <location>
        <begin position="12"/>
        <end position="134"/>
    </location>
</feature>
<dbReference type="AlphaFoldDB" id="A0A8J7UJH6"/>